<evidence type="ECO:0000256" key="6">
    <source>
        <dbReference type="PROSITE-ProRule" id="PRU00278"/>
    </source>
</evidence>
<dbReference type="InterPro" id="IPR023058">
    <property type="entry name" value="PPIase_PpiC_CS"/>
</dbReference>
<proteinExistence type="predicted"/>
<comment type="catalytic activity">
    <reaction evidence="1">
        <text>[protein]-peptidylproline (omega=180) = [protein]-peptidylproline (omega=0)</text>
        <dbReference type="Rhea" id="RHEA:16237"/>
        <dbReference type="Rhea" id="RHEA-COMP:10747"/>
        <dbReference type="Rhea" id="RHEA-COMP:10748"/>
        <dbReference type="ChEBI" id="CHEBI:83833"/>
        <dbReference type="ChEBI" id="CHEBI:83834"/>
        <dbReference type="EC" id="5.2.1.8"/>
    </reaction>
</comment>
<feature type="domain" description="PpiC" evidence="7">
    <location>
        <begin position="249"/>
        <end position="350"/>
    </location>
</feature>
<dbReference type="Proteomes" id="UP000199021">
    <property type="component" value="Unassembled WGS sequence"/>
</dbReference>
<dbReference type="AlphaFoldDB" id="A0A1H9KBC7"/>
<gene>
    <name evidence="8" type="ORF">SAMN05444359_12032</name>
</gene>
<organism evidence="8 9">
    <name type="scientific">Neolewinella agarilytica</name>
    <dbReference type="NCBI Taxonomy" id="478744"/>
    <lineage>
        <taxon>Bacteria</taxon>
        <taxon>Pseudomonadati</taxon>
        <taxon>Bacteroidota</taxon>
        <taxon>Saprospiria</taxon>
        <taxon>Saprospirales</taxon>
        <taxon>Lewinellaceae</taxon>
        <taxon>Neolewinella</taxon>
    </lineage>
</organism>
<dbReference type="PROSITE" id="PS01096">
    <property type="entry name" value="PPIC_PPIASE_1"/>
    <property type="match status" value="1"/>
</dbReference>
<evidence type="ECO:0000256" key="2">
    <source>
        <dbReference type="ARBA" id="ARBA00013194"/>
    </source>
</evidence>
<dbReference type="OrthoDB" id="14196at2"/>
<protein>
    <recommendedName>
        <fullName evidence="2">peptidylprolyl isomerase</fullName>
        <ecNumber evidence="2">5.2.1.8</ecNumber>
    </recommendedName>
</protein>
<keyword evidence="3" id="KW-0732">Signal</keyword>
<evidence type="ECO:0000256" key="3">
    <source>
        <dbReference type="ARBA" id="ARBA00022729"/>
    </source>
</evidence>
<evidence type="ECO:0000256" key="4">
    <source>
        <dbReference type="ARBA" id="ARBA00023110"/>
    </source>
</evidence>
<evidence type="ECO:0000256" key="1">
    <source>
        <dbReference type="ARBA" id="ARBA00000971"/>
    </source>
</evidence>
<feature type="domain" description="PpiC" evidence="7">
    <location>
        <begin position="141"/>
        <end position="244"/>
    </location>
</feature>
<sequence>MVTFALSFGAFSDESYYHMNYIKHLLLPVILLVLTAGLNAQQDSDVLFTVDGQDVTVGEFRYIYTKTNGDVADFSKESVMEYLDLYQRFKLKVARAREMGLDTIVSLQRELEGYRKQLADNYLIDNQVTDKLITDLYERQQTDIDFSHILFQFKGNPLPEDTLALYKRAMELKKGLDAAGFAAAASEYSDDKYSKTRGGRIGFATAPFPRGLHRLEAALYQAPKGKVIGPIRTDAGYHLAIKEGSRPARGEMEVAHLFARKPADAKGTVAIPTKLQSAKKLLDDGQDFGKIAKIYSEDSKTKNNDGYLGFFGINRYEPAFENAAFSLTEDGQVSDIIETSSGFHIIKRISRKANQPLSDVRPLLEKKVKADGRYADAKKQMLRDIRNSANTKENTAVFGRYAATLVDSTFLNYRWKPARVARDEAVLEMDGGYKVMLSSLQEYLRKNSRKRVSLARSGNSFTVAKAMYEEWVDVELMAYAESRLERDYPEFAALMREYREGILLFEATKIEVWDKASQDTTGLKAFFAENAKNYQWEKRAAVSHYELRTASDIDINELYAFAATNGVDKTLDKFGRANVNASTEKYELARLADLQITKPQVGARSVIKNDLKAGMASFYKVEELLPARNKELKEARGYVIADYQDKLEREWVEMLRQQFPIKVNKKVLSKLIKS</sequence>
<keyword evidence="5 6" id="KW-0413">Isomerase</keyword>
<keyword evidence="4 6" id="KW-0697">Rotamase</keyword>
<dbReference type="InterPro" id="IPR046357">
    <property type="entry name" value="PPIase_dom_sf"/>
</dbReference>
<dbReference type="Gene3D" id="3.10.50.40">
    <property type="match status" value="2"/>
</dbReference>
<dbReference type="PANTHER" id="PTHR47245">
    <property type="entry name" value="PEPTIDYLPROLYL ISOMERASE"/>
    <property type="match status" value="1"/>
</dbReference>
<evidence type="ECO:0000313" key="8">
    <source>
        <dbReference type="EMBL" id="SEQ96431.1"/>
    </source>
</evidence>
<dbReference type="InterPro" id="IPR000297">
    <property type="entry name" value="PPIase_PpiC"/>
</dbReference>
<evidence type="ECO:0000313" key="9">
    <source>
        <dbReference type="Proteomes" id="UP000199021"/>
    </source>
</evidence>
<dbReference type="STRING" id="478744.SAMN05444359_12032"/>
<accession>A0A1H9KBC7</accession>
<evidence type="ECO:0000259" key="7">
    <source>
        <dbReference type="PROSITE" id="PS50198"/>
    </source>
</evidence>
<reference evidence="9" key="1">
    <citation type="submission" date="2016-10" db="EMBL/GenBank/DDBJ databases">
        <authorList>
            <person name="Varghese N."/>
            <person name="Submissions S."/>
        </authorList>
    </citation>
    <scope>NUCLEOTIDE SEQUENCE [LARGE SCALE GENOMIC DNA]</scope>
    <source>
        <strain evidence="9">DSM 24740</strain>
    </source>
</reference>
<evidence type="ECO:0000256" key="5">
    <source>
        <dbReference type="ARBA" id="ARBA00023235"/>
    </source>
</evidence>
<dbReference type="EC" id="5.2.1.8" evidence="2"/>
<dbReference type="Pfam" id="PF00639">
    <property type="entry name" value="Rotamase"/>
    <property type="match status" value="2"/>
</dbReference>
<dbReference type="EMBL" id="FOFB01000020">
    <property type="protein sequence ID" value="SEQ96431.1"/>
    <property type="molecule type" value="Genomic_DNA"/>
</dbReference>
<dbReference type="GO" id="GO:0003755">
    <property type="term" value="F:peptidyl-prolyl cis-trans isomerase activity"/>
    <property type="evidence" value="ECO:0007669"/>
    <property type="project" value="UniProtKB-KW"/>
</dbReference>
<keyword evidence="9" id="KW-1185">Reference proteome</keyword>
<dbReference type="SUPFAM" id="SSF54534">
    <property type="entry name" value="FKBP-like"/>
    <property type="match status" value="2"/>
</dbReference>
<dbReference type="InterPro" id="IPR050245">
    <property type="entry name" value="PrsA_foldase"/>
</dbReference>
<dbReference type="PANTHER" id="PTHR47245:SF1">
    <property type="entry name" value="FOLDASE PROTEIN PRSA"/>
    <property type="match status" value="1"/>
</dbReference>
<name>A0A1H9KBC7_9BACT</name>
<dbReference type="PROSITE" id="PS50198">
    <property type="entry name" value="PPIC_PPIASE_2"/>
    <property type="match status" value="2"/>
</dbReference>
<dbReference type="InParanoid" id="A0A1H9KBC7"/>